<dbReference type="Gene3D" id="3.30.720.110">
    <property type="match status" value="1"/>
</dbReference>
<reference evidence="3" key="1">
    <citation type="journal article" date="2019" name="Int. J. Syst. Evol. Microbiol.">
        <title>The Global Catalogue of Microorganisms (GCM) 10K type strain sequencing project: providing services to taxonomists for standard genome sequencing and annotation.</title>
        <authorList>
            <consortium name="The Broad Institute Genomics Platform"/>
            <consortium name="The Broad Institute Genome Sequencing Center for Infectious Disease"/>
            <person name="Wu L."/>
            <person name="Ma J."/>
        </authorList>
    </citation>
    <scope>NUCLEOTIDE SEQUENCE [LARGE SCALE GENOMIC DNA]</scope>
    <source>
        <strain evidence="3">JCM 18283</strain>
    </source>
</reference>
<name>A0ABP9G634_9SPHI</name>
<dbReference type="Gene3D" id="3.30.720.120">
    <property type="match status" value="1"/>
</dbReference>
<keyword evidence="3" id="KW-1185">Reference proteome</keyword>
<feature type="domain" description="Glyoxalase/fosfomycin resistance/dioxygenase" evidence="1">
    <location>
        <begin position="24"/>
        <end position="122"/>
    </location>
</feature>
<comment type="caution">
    <text evidence="2">The sequence shown here is derived from an EMBL/GenBank/DDBJ whole genome shotgun (WGS) entry which is preliminary data.</text>
</comment>
<dbReference type="Pfam" id="PF00903">
    <property type="entry name" value="Glyoxalase"/>
    <property type="match status" value="1"/>
</dbReference>
<proteinExistence type="predicted"/>
<dbReference type="CDD" id="cd07246">
    <property type="entry name" value="VOC_like"/>
    <property type="match status" value="1"/>
</dbReference>
<sequence>MKEVNMPEGYQAVMPYLILKDALKFYDFTSAVFDAEKKSRTLRDDQTLMHGEVSIFGSTIMFAEATDEYKVQNAGMFVYVADCDNAYQLALDAGSQSIMPPADQSYGRSAGVTDPFGNTWWITSAL</sequence>
<dbReference type="RefSeq" id="WP_345334028.1">
    <property type="nucleotide sequence ID" value="NZ_BAABJI010000004.1"/>
</dbReference>
<dbReference type="Proteomes" id="UP001501436">
    <property type="component" value="Unassembled WGS sequence"/>
</dbReference>
<evidence type="ECO:0000313" key="3">
    <source>
        <dbReference type="Proteomes" id="UP001501436"/>
    </source>
</evidence>
<dbReference type="PANTHER" id="PTHR34109">
    <property type="entry name" value="BNAUNNG04460D PROTEIN-RELATED"/>
    <property type="match status" value="1"/>
</dbReference>
<evidence type="ECO:0000313" key="2">
    <source>
        <dbReference type="EMBL" id="GAA4930044.1"/>
    </source>
</evidence>
<dbReference type="SUPFAM" id="SSF54593">
    <property type="entry name" value="Glyoxalase/Bleomycin resistance protein/Dihydroxybiphenyl dioxygenase"/>
    <property type="match status" value="1"/>
</dbReference>
<accession>A0ABP9G634</accession>
<protein>
    <recommendedName>
        <fullName evidence="1">Glyoxalase/fosfomycin resistance/dioxygenase domain-containing protein</fullName>
    </recommendedName>
</protein>
<dbReference type="InterPro" id="IPR004360">
    <property type="entry name" value="Glyas_Fos-R_dOase_dom"/>
</dbReference>
<organism evidence="2 3">
    <name type="scientific">Mucilaginibacter defluvii</name>
    <dbReference type="NCBI Taxonomy" id="1196019"/>
    <lineage>
        <taxon>Bacteria</taxon>
        <taxon>Pseudomonadati</taxon>
        <taxon>Bacteroidota</taxon>
        <taxon>Sphingobacteriia</taxon>
        <taxon>Sphingobacteriales</taxon>
        <taxon>Sphingobacteriaceae</taxon>
        <taxon>Mucilaginibacter</taxon>
    </lineage>
</organism>
<dbReference type="EMBL" id="BAABJI010000004">
    <property type="protein sequence ID" value="GAA4930044.1"/>
    <property type="molecule type" value="Genomic_DNA"/>
</dbReference>
<dbReference type="PANTHER" id="PTHR34109:SF1">
    <property type="entry name" value="VOC DOMAIN-CONTAINING PROTEIN"/>
    <property type="match status" value="1"/>
</dbReference>
<gene>
    <name evidence="2" type="ORF">GCM10023313_38600</name>
</gene>
<dbReference type="InterPro" id="IPR029068">
    <property type="entry name" value="Glyas_Bleomycin-R_OHBP_Dase"/>
</dbReference>
<evidence type="ECO:0000259" key="1">
    <source>
        <dbReference type="Pfam" id="PF00903"/>
    </source>
</evidence>